<comment type="subcellular location">
    <subcellularLocation>
        <location evidence="1">Cell membrane</location>
        <topology evidence="1">Multi-pass membrane protein</topology>
    </subcellularLocation>
</comment>
<name>A0A2T0X7H0_9RHOB</name>
<dbReference type="InterPro" id="IPR007353">
    <property type="entry name" value="DUF421"/>
</dbReference>
<dbReference type="OrthoDB" id="9793799at2"/>
<gene>
    <name evidence="9" type="ORF">BCF33_0475</name>
</gene>
<keyword evidence="5 7" id="KW-1133">Transmembrane helix</keyword>
<feature type="domain" description="YetF C-terminal" evidence="8">
    <location>
        <begin position="88"/>
        <end position="153"/>
    </location>
</feature>
<keyword evidence="4 7" id="KW-0812">Transmembrane</keyword>
<feature type="transmembrane region" description="Helical" evidence="7">
    <location>
        <begin position="7"/>
        <end position="25"/>
    </location>
</feature>
<dbReference type="Pfam" id="PF04239">
    <property type="entry name" value="DUF421"/>
    <property type="match status" value="1"/>
</dbReference>
<keyword evidence="3" id="KW-1003">Cell membrane</keyword>
<reference evidence="9 10" key="1">
    <citation type="submission" date="2018-03" db="EMBL/GenBank/DDBJ databases">
        <title>Genomic Encyclopedia of Archaeal and Bacterial Type Strains, Phase II (KMG-II): from individual species to whole genera.</title>
        <authorList>
            <person name="Goeker M."/>
        </authorList>
    </citation>
    <scope>NUCLEOTIDE SEQUENCE [LARGE SCALE GENOMIC DNA]</scope>
    <source>
        <strain evidence="9 10">DSM 29318</strain>
    </source>
</reference>
<evidence type="ECO:0000256" key="5">
    <source>
        <dbReference type="ARBA" id="ARBA00022989"/>
    </source>
</evidence>
<dbReference type="RefSeq" id="WP_158259334.1">
    <property type="nucleotide sequence ID" value="NZ_PVTT01000001.1"/>
</dbReference>
<keyword evidence="10" id="KW-1185">Reference proteome</keyword>
<dbReference type="GO" id="GO:0005886">
    <property type="term" value="C:plasma membrane"/>
    <property type="evidence" value="ECO:0007669"/>
    <property type="project" value="UniProtKB-SubCell"/>
</dbReference>
<dbReference type="Proteomes" id="UP000238801">
    <property type="component" value="Unassembled WGS sequence"/>
</dbReference>
<keyword evidence="6 7" id="KW-0472">Membrane</keyword>
<evidence type="ECO:0000256" key="6">
    <source>
        <dbReference type="ARBA" id="ARBA00023136"/>
    </source>
</evidence>
<dbReference type="Gene3D" id="3.30.240.20">
    <property type="entry name" value="bsu07140 like domains"/>
    <property type="match status" value="1"/>
</dbReference>
<feature type="transmembrane region" description="Helical" evidence="7">
    <location>
        <begin position="62"/>
        <end position="82"/>
    </location>
</feature>
<dbReference type="InterPro" id="IPR023090">
    <property type="entry name" value="UPF0702_alpha/beta_dom_sf"/>
</dbReference>
<evidence type="ECO:0000256" key="3">
    <source>
        <dbReference type="ARBA" id="ARBA00022475"/>
    </source>
</evidence>
<protein>
    <submittedName>
        <fullName evidence="9">Uncharacterized protein DUF421</fullName>
    </submittedName>
</protein>
<dbReference type="PANTHER" id="PTHR34582">
    <property type="entry name" value="UPF0702 TRANSMEMBRANE PROTEIN YCAP"/>
    <property type="match status" value="1"/>
</dbReference>
<evidence type="ECO:0000313" key="9">
    <source>
        <dbReference type="EMBL" id="PRY94873.1"/>
    </source>
</evidence>
<dbReference type="EMBL" id="PVTT01000001">
    <property type="protein sequence ID" value="PRY94873.1"/>
    <property type="molecule type" value="Genomic_DNA"/>
</dbReference>
<dbReference type="PANTHER" id="PTHR34582:SF6">
    <property type="entry name" value="UPF0702 TRANSMEMBRANE PROTEIN YCAP"/>
    <property type="match status" value="1"/>
</dbReference>
<comment type="similarity">
    <text evidence="2">Belongs to the UPF0702 family.</text>
</comment>
<evidence type="ECO:0000256" key="4">
    <source>
        <dbReference type="ARBA" id="ARBA00022692"/>
    </source>
</evidence>
<sequence length="175" mass="19195">MPDIPDWITPLTDALILIPLIMLYVRISGLRTFAKMSAHDFISTVAVGSTLAATVLNYTIPWWQGAIGLAGLIGVQWLVGIVRSRAPAVQRWSDNEPLVLMRNGTVRHDALRTARITDDDLRQKLRVAGISDRSEVALMVLETTGDTSILKEMPEEDLLVEVRGVEGPPRQGTAA</sequence>
<evidence type="ECO:0000256" key="1">
    <source>
        <dbReference type="ARBA" id="ARBA00004651"/>
    </source>
</evidence>
<organism evidence="9 10">
    <name type="scientific">Hasllibacter halocynthiae</name>
    <dbReference type="NCBI Taxonomy" id="595589"/>
    <lineage>
        <taxon>Bacteria</taxon>
        <taxon>Pseudomonadati</taxon>
        <taxon>Pseudomonadota</taxon>
        <taxon>Alphaproteobacteria</taxon>
        <taxon>Rhodobacterales</taxon>
        <taxon>Roseobacteraceae</taxon>
        <taxon>Hasllibacter</taxon>
    </lineage>
</organism>
<dbReference type="AlphaFoldDB" id="A0A2T0X7H0"/>
<evidence type="ECO:0000313" key="10">
    <source>
        <dbReference type="Proteomes" id="UP000238801"/>
    </source>
</evidence>
<evidence type="ECO:0000259" key="8">
    <source>
        <dbReference type="Pfam" id="PF04239"/>
    </source>
</evidence>
<evidence type="ECO:0000256" key="7">
    <source>
        <dbReference type="SAM" id="Phobius"/>
    </source>
</evidence>
<evidence type="ECO:0000256" key="2">
    <source>
        <dbReference type="ARBA" id="ARBA00006448"/>
    </source>
</evidence>
<proteinExistence type="inferred from homology"/>
<accession>A0A2T0X7H0</accession>
<comment type="caution">
    <text evidence="9">The sequence shown here is derived from an EMBL/GenBank/DDBJ whole genome shotgun (WGS) entry which is preliminary data.</text>
</comment>